<name>A0A8J3B9W6_9ACTN</name>
<dbReference type="Gene3D" id="3.90.1310.10">
    <property type="entry name" value="Penicillin-binding protein 2a (Domain 2)"/>
    <property type="match status" value="1"/>
</dbReference>
<dbReference type="GO" id="GO:0005886">
    <property type="term" value="C:plasma membrane"/>
    <property type="evidence" value="ECO:0007669"/>
    <property type="project" value="TreeGrafter"/>
</dbReference>
<dbReference type="InterPro" id="IPR001460">
    <property type="entry name" value="PCN-bd_Tpept"/>
</dbReference>
<evidence type="ECO:0000259" key="2">
    <source>
        <dbReference type="Pfam" id="PF00905"/>
    </source>
</evidence>
<protein>
    <submittedName>
        <fullName evidence="4">Penicillin-binding protein A</fullName>
    </submittedName>
</protein>
<feature type="region of interest" description="Disordered" evidence="1">
    <location>
        <begin position="317"/>
        <end position="347"/>
    </location>
</feature>
<dbReference type="InterPro" id="IPR012338">
    <property type="entry name" value="Beta-lactam/transpept-like"/>
</dbReference>
<dbReference type="RefSeq" id="WP_189169598.1">
    <property type="nucleotide sequence ID" value="NZ_BMQB01000003.1"/>
</dbReference>
<dbReference type="InterPro" id="IPR054120">
    <property type="entry name" value="PBPA_dimer"/>
</dbReference>
<dbReference type="AlphaFoldDB" id="A0A8J3B9W6"/>
<dbReference type="Gene3D" id="3.40.710.10">
    <property type="entry name" value="DD-peptidase/beta-lactamase superfamily"/>
    <property type="match status" value="1"/>
</dbReference>
<reference evidence="4" key="1">
    <citation type="journal article" date="2014" name="Int. J. Syst. Evol. Microbiol.">
        <title>Complete genome sequence of Corynebacterium casei LMG S-19264T (=DSM 44701T), isolated from a smear-ripened cheese.</title>
        <authorList>
            <consortium name="US DOE Joint Genome Institute (JGI-PGF)"/>
            <person name="Walter F."/>
            <person name="Albersmeier A."/>
            <person name="Kalinowski J."/>
            <person name="Ruckert C."/>
        </authorList>
    </citation>
    <scope>NUCLEOTIDE SEQUENCE</scope>
    <source>
        <strain evidence="4">JCM 3090</strain>
    </source>
</reference>
<reference evidence="4" key="2">
    <citation type="submission" date="2020-09" db="EMBL/GenBank/DDBJ databases">
        <authorList>
            <person name="Sun Q."/>
            <person name="Ohkuma M."/>
        </authorList>
    </citation>
    <scope>NUCLEOTIDE SEQUENCE</scope>
    <source>
        <strain evidence="4">JCM 3090</strain>
    </source>
</reference>
<dbReference type="InterPro" id="IPR050515">
    <property type="entry name" value="Beta-lactam/transpept"/>
</dbReference>
<dbReference type="PANTHER" id="PTHR30627">
    <property type="entry name" value="PEPTIDOGLYCAN D,D-TRANSPEPTIDASE"/>
    <property type="match status" value="1"/>
</dbReference>
<feature type="domain" description="Penicillin binding protein A dimerisation" evidence="3">
    <location>
        <begin position="52"/>
        <end position="134"/>
    </location>
</feature>
<gene>
    <name evidence="4" type="primary">pbpA</name>
    <name evidence="4" type="ORF">GCM10010123_17880</name>
</gene>
<evidence type="ECO:0000256" key="1">
    <source>
        <dbReference type="SAM" id="MobiDB-lite"/>
    </source>
</evidence>
<dbReference type="GO" id="GO:0008658">
    <property type="term" value="F:penicillin binding"/>
    <property type="evidence" value="ECO:0007669"/>
    <property type="project" value="InterPro"/>
</dbReference>
<organism evidence="4 5">
    <name type="scientific">Pilimelia anulata</name>
    <dbReference type="NCBI Taxonomy" id="53371"/>
    <lineage>
        <taxon>Bacteria</taxon>
        <taxon>Bacillati</taxon>
        <taxon>Actinomycetota</taxon>
        <taxon>Actinomycetes</taxon>
        <taxon>Micromonosporales</taxon>
        <taxon>Micromonosporaceae</taxon>
        <taxon>Pilimelia</taxon>
    </lineage>
</organism>
<dbReference type="Pfam" id="PF00905">
    <property type="entry name" value="Transpeptidase"/>
    <property type="match status" value="1"/>
</dbReference>
<feature type="domain" description="Penicillin-binding protein transpeptidase" evidence="2">
    <location>
        <begin position="160"/>
        <end position="489"/>
    </location>
</feature>
<dbReference type="GO" id="GO:0071555">
    <property type="term" value="P:cell wall organization"/>
    <property type="evidence" value="ECO:0007669"/>
    <property type="project" value="TreeGrafter"/>
</dbReference>
<evidence type="ECO:0000259" key="3">
    <source>
        <dbReference type="Pfam" id="PF21922"/>
    </source>
</evidence>
<dbReference type="GO" id="GO:0071972">
    <property type="term" value="F:peptidoglycan L,D-transpeptidase activity"/>
    <property type="evidence" value="ECO:0007669"/>
    <property type="project" value="TreeGrafter"/>
</dbReference>
<dbReference type="SUPFAM" id="SSF56601">
    <property type="entry name" value="beta-lactamase/transpeptidase-like"/>
    <property type="match status" value="1"/>
</dbReference>
<accession>A0A8J3B9W6</accession>
<dbReference type="PANTHER" id="PTHR30627:SF24">
    <property type="entry name" value="PENICILLIN-BINDING PROTEIN 4B"/>
    <property type="match status" value="1"/>
</dbReference>
<dbReference type="Pfam" id="PF21922">
    <property type="entry name" value="PBP_dimer_2"/>
    <property type="match status" value="1"/>
</dbReference>
<sequence>MNAPLRKVGVVVLILFGLLFGNLNWVQAYKADEYRESEYNSRGKLEEYLRQRGAVEAQGKALAVSVATDGRFRYLRKYPFGPQYAHVVGYKPLDLASIAIERSENAFLAGSSDRLLGDRIKEMLTGKKTGGGNVLLSLSQRAQQAAFTELTRNQVDASRGAAIALDPRTGAVQALVSLPSYDPNPLVVHNTKTALAAYNKLLADSDKPLNNRATAETLPPGSTFKVIVAAAALENGYEPGTAIPAGPSYRPPGTTQEIRNAVPSICPESQVTLIEALTESCNTGFAQLGVKLGAERLKSEARAFGFGDAELTVGRLDDGGIGTAPSETGEMRNPNGQDDPAAVAQSSIGQRDVRMTPLEGALIAGAIANDGKQMRPYVVRQLLGPDRSTLYNASPAKLREPVNSAVAADLRQMMVSVVRNGTGTNARISGYEVGGKTGTAQNGDAPDHGWFIGFVRDSGGTPISAVAVVLENAGQGGSGEATRIAGRIMRAVVEDPRRGG</sequence>
<dbReference type="EMBL" id="BMQB01000003">
    <property type="protein sequence ID" value="GGJ88663.1"/>
    <property type="molecule type" value="Genomic_DNA"/>
</dbReference>
<comment type="caution">
    <text evidence="4">The sequence shown here is derived from an EMBL/GenBank/DDBJ whole genome shotgun (WGS) entry which is preliminary data.</text>
</comment>
<evidence type="ECO:0000313" key="4">
    <source>
        <dbReference type="EMBL" id="GGJ88663.1"/>
    </source>
</evidence>
<keyword evidence="5" id="KW-1185">Reference proteome</keyword>
<dbReference type="Proteomes" id="UP000649739">
    <property type="component" value="Unassembled WGS sequence"/>
</dbReference>
<evidence type="ECO:0000313" key="5">
    <source>
        <dbReference type="Proteomes" id="UP000649739"/>
    </source>
</evidence>
<proteinExistence type="predicted"/>